<dbReference type="EMBL" id="LANU01000003">
    <property type="protein sequence ID" value="KJV63356.1"/>
    <property type="molecule type" value="Genomic_DNA"/>
</dbReference>
<gene>
    <name evidence="1" type="ORF">EMUCRT_0810</name>
</gene>
<accession>A0A0F3N6K2</accession>
<protein>
    <submittedName>
        <fullName evidence="1">Uncharacterized protein</fullName>
    </submittedName>
</protein>
<dbReference type="PATRIC" id="fig|1359167.3.peg.777"/>
<name>A0A0F3N6K2_9RICK</name>
<reference evidence="1 2" key="1">
    <citation type="submission" date="2015-02" db="EMBL/GenBank/DDBJ databases">
        <title>Genome Sequencing of Rickettsiales.</title>
        <authorList>
            <person name="Daugherty S.C."/>
            <person name="Su Q."/>
            <person name="Abolude K."/>
            <person name="Beier-Sexton M."/>
            <person name="Carlyon J.A."/>
            <person name="Carter R."/>
            <person name="Day N.P."/>
            <person name="Dumler S.J."/>
            <person name="Dyachenko V."/>
            <person name="Godinez A."/>
            <person name="Kurtti T.J."/>
            <person name="Lichay M."/>
            <person name="Mullins K.E."/>
            <person name="Ott S."/>
            <person name="Pappas-Brown V."/>
            <person name="Paris D.H."/>
            <person name="Patel P."/>
            <person name="Richards A.L."/>
            <person name="Sadzewicz L."/>
            <person name="Sears K."/>
            <person name="Seidman D."/>
            <person name="Sengamalay N."/>
            <person name="Stenos J."/>
            <person name="Tallon L.J."/>
            <person name="Vincent G."/>
            <person name="Fraser C.M."/>
            <person name="Munderloh U."/>
            <person name="Dunning-Hotopp J.C."/>
        </authorList>
    </citation>
    <scope>NUCLEOTIDE SEQUENCE [LARGE SCALE GENOMIC DNA]</scope>
    <source>
        <strain evidence="1 2">EmCRT</strain>
    </source>
</reference>
<organism evidence="1 2">
    <name type="scientific">Ehrlichia cf. muris str. EmCRT</name>
    <dbReference type="NCBI Taxonomy" id="1359167"/>
    <lineage>
        <taxon>Bacteria</taxon>
        <taxon>Pseudomonadati</taxon>
        <taxon>Pseudomonadota</taxon>
        <taxon>Alphaproteobacteria</taxon>
        <taxon>Rickettsiales</taxon>
        <taxon>Anaplasmataceae</taxon>
        <taxon>Ehrlichia</taxon>
    </lineage>
</organism>
<evidence type="ECO:0000313" key="1">
    <source>
        <dbReference type="EMBL" id="KJV63356.1"/>
    </source>
</evidence>
<dbReference type="Proteomes" id="UP000033546">
    <property type="component" value="Unassembled WGS sequence"/>
</dbReference>
<comment type="caution">
    <text evidence="1">The sequence shown here is derived from an EMBL/GenBank/DDBJ whole genome shotgun (WGS) entry which is preliminary data.</text>
</comment>
<evidence type="ECO:0000313" key="2">
    <source>
        <dbReference type="Proteomes" id="UP000033546"/>
    </source>
</evidence>
<sequence length="37" mass="4501">MYVFFCFDYGIEVISNKDLIVMEYIRHSLYILSVLHE</sequence>
<proteinExistence type="predicted"/>
<dbReference type="AlphaFoldDB" id="A0A0F3N6K2"/>